<dbReference type="EMBL" id="LACI01002732">
    <property type="protein sequence ID" value="KJU81318.1"/>
    <property type="molecule type" value="Genomic_DNA"/>
</dbReference>
<evidence type="ECO:0000256" key="3">
    <source>
        <dbReference type="ARBA" id="ARBA00012098"/>
    </source>
</evidence>
<name>A0A0F3GKX2_9BACT</name>
<dbReference type="GO" id="GO:0000271">
    <property type="term" value="P:polysaccharide biosynthetic process"/>
    <property type="evidence" value="ECO:0007669"/>
    <property type="project" value="TreeGrafter"/>
</dbReference>
<dbReference type="PANTHER" id="PTHR21047:SF2">
    <property type="entry name" value="THYMIDINE DIPHOSPHO-4-KETO-RHAMNOSE 3,5-EPIMERASE"/>
    <property type="match status" value="1"/>
</dbReference>
<evidence type="ECO:0000256" key="1">
    <source>
        <dbReference type="ARBA" id="ARBA00001298"/>
    </source>
</evidence>
<evidence type="ECO:0000256" key="5">
    <source>
        <dbReference type="ARBA" id="ARBA00029758"/>
    </source>
</evidence>
<dbReference type="GO" id="GO:0008830">
    <property type="term" value="F:dTDP-4-dehydrorhamnose 3,5-epimerase activity"/>
    <property type="evidence" value="ECO:0007669"/>
    <property type="project" value="UniProtKB-EC"/>
</dbReference>
<dbReference type="EC" id="5.1.3.13" evidence="3"/>
<comment type="caution">
    <text evidence="8">The sequence shown here is derived from an EMBL/GenBank/DDBJ whole genome shotgun (WGS) entry which is preliminary data.</text>
</comment>
<dbReference type="Proteomes" id="UP000033423">
    <property type="component" value="Unassembled WGS sequence"/>
</dbReference>
<evidence type="ECO:0000313" key="8">
    <source>
        <dbReference type="EMBL" id="KJU81318.1"/>
    </source>
</evidence>
<reference evidence="8 9" key="1">
    <citation type="submission" date="2015-02" db="EMBL/GenBank/DDBJ databases">
        <title>Single-cell genomics of uncultivated deep-branching MTB reveals a conserved set of magnetosome genes.</title>
        <authorList>
            <person name="Kolinko S."/>
            <person name="Richter M."/>
            <person name="Glockner F.O."/>
            <person name="Brachmann A."/>
            <person name="Schuler D."/>
        </authorList>
    </citation>
    <scope>NUCLEOTIDE SEQUENCE [LARGE SCALE GENOMIC DNA]</scope>
    <source>
        <strain evidence="8">TM-1</strain>
    </source>
</reference>
<dbReference type="SUPFAM" id="SSF51182">
    <property type="entry name" value="RmlC-like cupins"/>
    <property type="match status" value="1"/>
</dbReference>
<comment type="function">
    <text evidence="2">Catalyzes the epimerization of the C3' and C5'positions of dTDP-6-deoxy-D-xylo-4-hexulose, forming dTDP-6-deoxy-L-lyxo-4-hexulose.</text>
</comment>
<dbReference type="InterPro" id="IPR000888">
    <property type="entry name" value="RmlC-like"/>
</dbReference>
<organism evidence="8 9">
    <name type="scientific">Candidatus Magnetobacterium bavaricum</name>
    <dbReference type="NCBI Taxonomy" id="29290"/>
    <lineage>
        <taxon>Bacteria</taxon>
        <taxon>Pseudomonadati</taxon>
        <taxon>Nitrospirota</taxon>
        <taxon>Thermodesulfovibrionia</taxon>
        <taxon>Thermodesulfovibrionales</taxon>
        <taxon>Candidatus Magnetobacteriaceae</taxon>
        <taxon>Candidatus Magnetobacterium</taxon>
    </lineage>
</organism>
<dbReference type="AlphaFoldDB" id="A0A0F3GKX2"/>
<sequence length="144" mass="16525">MVSGVIIEPLRQIRDDRGKVMHMLRCDSPFYHSFGEIYFSMINPGAIKAWKLHKQMTMNLAVPYGEIKLVLFDDRKDSPTRGNIQEIITGANNYCLIIIPPMIWNGFQAISNEASILANCATVPHDPNEIERLDYLTLDIPYKW</sequence>
<protein>
    <recommendedName>
        <fullName evidence="4">dTDP-4-dehydrorhamnose 3,5-epimerase</fullName>
        <ecNumber evidence="3">5.1.3.13</ecNumber>
    </recommendedName>
    <alternativeName>
        <fullName evidence="6">Thymidine diphospho-4-keto-rhamnose 3,5-epimerase</fullName>
    </alternativeName>
    <alternativeName>
        <fullName evidence="5">dTDP-4-keto-6-deoxyglucose 3,5-epimerase</fullName>
    </alternativeName>
    <alternativeName>
        <fullName evidence="7">dTDP-6-deoxy-D-xylo-4-hexulose 3,5-epimerase</fullName>
    </alternativeName>
</protein>
<evidence type="ECO:0000256" key="2">
    <source>
        <dbReference type="ARBA" id="ARBA00001997"/>
    </source>
</evidence>
<dbReference type="PANTHER" id="PTHR21047">
    <property type="entry name" value="DTDP-6-DEOXY-D-GLUCOSE-3,5 EPIMERASE"/>
    <property type="match status" value="1"/>
</dbReference>
<evidence type="ECO:0000313" key="9">
    <source>
        <dbReference type="Proteomes" id="UP000033423"/>
    </source>
</evidence>
<proteinExistence type="predicted"/>
<gene>
    <name evidence="8" type="ORF">MBAV_006451</name>
</gene>
<evidence type="ECO:0000256" key="7">
    <source>
        <dbReference type="ARBA" id="ARBA00033311"/>
    </source>
</evidence>
<comment type="catalytic activity">
    <reaction evidence="1">
        <text>dTDP-4-dehydro-6-deoxy-alpha-D-glucose = dTDP-4-dehydro-beta-L-rhamnose</text>
        <dbReference type="Rhea" id="RHEA:16969"/>
        <dbReference type="ChEBI" id="CHEBI:57649"/>
        <dbReference type="ChEBI" id="CHEBI:62830"/>
        <dbReference type="EC" id="5.1.3.13"/>
    </reaction>
</comment>
<dbReference type="Pfam" id="PF00908">
    <property type="entry name" value="dTDP_sugar_isom"/>
    <property type="match status" value="1"/>
</dbReference>
<dbReference type="GO" id="GO:0005829">
    <property type="term" value="C:cytosol"/>
    <property type="evidence" value="ECO:0007669"/>
    <property type="project" value="TreeGrafter"/>
</dbReference>
<keyword evidence="9" id="KW-1185">Reference proteome</keyword>
<accession>A0A0F3GKX2</accession>
<dbReference type="Gene3D" id="2.60.120.10">
    <property type="entry name" value="Jelly Rolls"/>
    <property type="match status" value="1"/>
</dbReference>
<evidence type="ECO:0000256" key="6">
    <source>
        <dbReference type="ARBA" id="ARBA00031424"/>
    </source>
</evidence>
<evidence type="ECO:0000256" key="4">
    <source>
        <dbReference type="ARBA" id="ARBA00019595"/>
    </source>
</evidence>
<dbReference type="InterPro" id="IPR014710">
    <property type="entry name" value="RmlC-like_jellyroll"/>
</dbReference>
<dbReference type="InterPro" id="IPR011051">
    <property type="entry name" value="RmlC_Cupin_sf"/>
</dbReference>